<proteinExistence type="predicted"/>
<name>A0A8B6DJG2_MYTGA</name>
<evidence type="ECO:0000313" key="2">
    <source>
        <dbReference type="EMBL" id="VDI21166.1"/>
    </source>
</evidence>
<gene>
    <name evidence="2" type="ORF">MGAL_10B088661</name>
</gene>
<evidence type="ECO:0000313" key="3">
    <source>
        <dbReference type="Proteomes" id="UP000596742"/>
    </source>
</evidence>
<dbReference type="OrthoDB" id="6155266at2759"/>
<dbReference type="InterPro" id="IPR008737">
    <property type="entry name" value="DUF1758"/>
</dbReference>
<comment type="caution">
    <text evidence="2">The sequence shown here is derived from an EMBL/GenBank/DDBJ whole genome shotgun (WGS) entry which is preliminary data.</text>
</comment>
<dbReference type="Proteomes" id="UP000596742">
    <property type="component" value="Unassembled WGS sequence"/>
</dbReference>
<evidence type="ECO:0000259" key="1">
    <source>
        <dbReference type="Pfam" id="PF05585"/>
    </source>
</evidence>
<dbReference type="PANTHER" id="PTHR47331">
    <property type="entry name" value="PHD-TYPE DOMAIN-CONTAINING PROTEIN"/>
    <property type="match status" value="1"/>
</dbReference>
<feature type="domain" description="DUF1758" evidence="1">
    <location>
        <begin position="123"/>
        <end position="264"/>
    </location>
</feature>
<keyword evidence="3" id="KW-1185">Reference proteome</keyword>
<protein>
    <recommendedName>
        <fullName evidence="1">DUF1758 domain-containing protein</fullName>
    </recommendedName>
</protein>
<sequence>MHDPQKCLKVPDYEHRITIIKHKHLCFNCLGSHRACECRSQFRCRFCNKNHHTSICTQNTDRSYFDKTANVSRYDTSVNAVVNNESVATATSFHSSTMQSRSSILLKTAVAPVWSEHQGMNTNILFDEGAQRSFVTEELASKLDIKAEGTELINLSTFGNTSTRVQHLPKAIIYVEPIEGEKIPIEVLVVPTIANQITNYSANKTRDCKHLKGLRLAHRITNDNNFRISLLIGADFYWDFVEDTVIRGIGPTAVKSKLGYLLSGPTSPDVNRKSGLVGMFNILTNPKPEEFKIESLGEVDTKHEDENMYRKSSVEFHENRYVPKLPWKHDHETLPINVITKQRTDHVIEFHENRRDNRINIRVGDIVQVYDEKPRTRWKKAIFPDRQTLSARDQQRGPIKYSR</sequence>
<reference evidence="2" key="1">
    <citation type="submission" date="2018-11" db="EMBL/GenBank/DDBJ databases">
        <authorList>
            <person name="Alioto T."/>
            <person name="Alioto T."/>
        </authorList>
    </citation>
    <scope>NUCLEOTIDE SEQUENCE</scope>
</reference>
<dbReference type="EMBL" id="UYJE01003653">
    <property type="protein sequence ID" value="VDI21166.1"/>
    <property type="molecule type" value="Genomic_DNA"/>
</dbReference>
<accession>A0A8B6DJG2</accession>
<dbReference type="AlphaFoldDB" id="A0A8B6DJG2"/>
<dbReference type="PANTHER" id="PTHR47331:SF5">
    <property type="entry name" value="RIBONUCLEASE H"/>
    <property type="match status" value="1"/>
</dbReference>
<organism evidence="2 3">
    <name type="scientific">Mytilus galloprovincialis</name>
    <name type="common">Mediterranean mussel</name>
    <dbReference type="NCBI Taxonomy" id="29158"/>
    <lineage>
        <taxon>Eukaryota</taxon>
        <taxon>Metazoa</taxon>
        <taxon>Spiralia</taxon>
        <taxon>Lophotrochozoa</taxon>
        <taxon>Mollusca</taxon>
        <taxon>Bivalvia</taxon>
        <taxon>Autobranchia</taxon>
        <taxon>Pteriomorphia</taxon>
        <taxon>Mytilida</taxon>
        <taxon>Mytiloidea</taxon>
        <taxon>Mytilidae</taxon>
        <taxon>Mytilinae</taxon>
        <taxon>Mytilus</taxon>
    </lineage>
</organism>
<dbReference type="Pfam" id="PF05585">
    <property type="entry name" value="DUF1758"/>
    <property type="match status" value="1"/>
</dbReference>